<dbReference type="EMBL" id="JAEPRA010000027">
    <property type="protein sequence ID" value="KAG2172129.1"/>
    <property type="molecule type" value="Genomic_DNA"/>
</dbReference>
<reference evidence="3" key="1">
    <citation type="submission" date="2020-12" db="EMBL/GenBank/DDBJ databases">
        <title>Metabolic potential, ecology and presence of endohyphal bacteria is reflected in genomic diversity of Mucoromycotina.</title>
        <authorList>
            <person name="Muszewska A."/>
            <person name="Okrasinska A."/>
            <person name="Steczkiewicz K."/>
            <person name="Drgas O."/>
            <person name="Orlowska M."/>
            <person name="Perlinska-Lenart U."/>
            <person name="Aleksandrzak-Piekarczyk T."/>
            <person name="Szatraj K."/>
            <person name="Zielenkiewicz U."/>
            <person name="Pilsyk S."/>
            <person name="Malc E."/>
            <person name="Mieczkowski P."/>
            <person name="Kruszewska J.S."/>
            <person name="Biernat P."/>
            <person name="Pawlowska J."/>
        </authorList>
    </citation>
    <scope>NUCLEOTIDE SEQUENCE</scope>
    <source>
        <strain evidence="3">WA0000051536</strain>
    </source>
</reference>
<feature type="chain" id="PRO_5034401153" description="Beta-glucuronidase C-terminal domain-containing protein" evidence="1">
    <location>
        <begin position="22"/>
        <end position="513"/>
    </location>
</feature>
<dbReference type="PANTHER" id="PTHR36183">
    <property type="entry name" value="BETA-GLUCURONIDASE"/>
    <property type="match status" value="1"/>
</dbReference>
<dbReference type="SUPFAM" id="SSF51445">
    <property type="entry name" value="(Trans)glycosidases"/>
    <property type="match status" value="1"/>
</dbReference>
<evidence type="ECO:0000256" key="1">
    <source>
        <dbReference type="SAM" id="SignalP"/>
    </source>
</evidence>
<organism evidence="3 4">
    <name type="scientific">Umbelopsis vinacea</name>
    <dbReference type="NCBI Taxonomy" id="44442"/>
    <lineage>
        <taxon>Eukaryota</taxon>
        <taxon>Fungi</taxon>
        <taxon>Fungi incertae sedis</taxon>
        <taxon>Mucoromycota</taxon>
        <taxon>Mucoromycotina</taxon>
        <taxon>Umbelopsidomycetes</taxon>
        <taxon>Umbelopsidales</taxon>
        <taxon>Umbelopsidaceae</taxon>
        <taxon>Umbelopsis</taxon>
    </lineage>
</organism>
<keyword evidence="1" id="KW-0732">Signal</keyword>
<evidence type="ECO:0000313" key="4">
    <source>
        <dbReference type="Proteomes" id="UP000612746"/>
    </source>
</evidence>
<dbReference type="InterPro" id="IPR013780">
    <property type="entry name" value="Glyco_hydro_b"/>
</dbReference>
<evidence type="ECO:0000313" key="3">
    <source>
        <dbReference type="EMBL" id="KAG2172129.1"/>
    </source>
</evidence>
<dbReference type="InterPro" id="IPR052974">
    <property type="entry name" value="GH79_Enzymes"/>
</dbReference>
<feature type="signal peptide" evidence="1">
    <location>
        <begin position="1"/>
        <end position="21"/>
    </location>
</feature>
<sequence length="513" mass="55358">MVPWTSTIGIVGFASLALVAGQNVSISLPTTQPTNSTLLDQRLCSMSLEFQSLEYYAGELGHPNQFTHNVIQNIVQRVGLPPAMRIGGNTQDRTYFDSSVDIAVRLPEGTAEVPNPKQMQIYVGPKFFKLSENLPKNTVVTYGVNLKFDNLTDALGEATALFNAFPHGNQGSVKLELLEIGNEPDFYFDGVDSYAAQWTEFAKNISQAVKLVPGKGPAFQTGDFAGHSASNFSITRLLNTGILSGDTGARINTVSQHMYMGDGATGTVSTLLNKGLSRSKLASFKSDIAYANSKGLRYILGETNSFYNGGATNASNTGATAIWATDYSLQAATLNISRTYYHNNIASGYQAYYPAVYNIFEPVGNVVIGNSTTTRPQIQPQYHAFLVVAEAIGKSGKSRVAELPAASDYIASYGIWEKGKLVRIVIINSQPWVYASTGTRPVITVQLQGITKHTKATYKTLYVPYADIAQGLTWAGQSYATESGFPSGKVVQEVVKDGQLNISATSIVLVSIH</sequence>
<dbReference type="AlphaFoldDB" id="A0A8H7PEE2"/>
<comment type="caution">
    <text evidence="3">The sequence shown here is derived from an EMBL/GenBank/DDBJ whole genome shotgun (WGS) entry which is preliminary data.</text>
</comment>
<proteinExistence type="predicted"/>
<dbReference type="InterPro" id="IPR031728">
    <property type="entry name" value="GlcAase_C"/>
</dbReference>
<dbReference type="OrthoDB" id="2796951at2759"/>
<name>A0A8H7PEE2_9FUNG</name>
<keyword evidence="4" id="KW-1185">Reference proteome</keyword>
<dbReference type="Pfam" id="PF16862">
    <property type="entry name" value="Glyco_hydro_79C"/>
    <property type="match status" value="1"/>
</dbReference>
<dbReference type="PANTHER" id="PTHR36183:SF2">
    <property type="entry name" value="BETA-GLUCURONIDASE C-TERMINAL DOMAIN-CONTAINING PROTEIN"/>
    <property type="match status" value="1"/>
</dbReference>
<feature type="domain" description="Beta-glucuronidase C-terminal" evidence="2">
    <location>
        <begin position="413"/>
        <end position="509"/>
    </location>
</feature>
<dbReference type="Gene3D" id="3.20.20.80">
    <property type="entry name" value="Glycosidases"/>
    <property type="match status" value="1"/>
</dbReference>
<dbReference type="InterPro" id="IPR017853">
    <property type="entry name" value="GH"/>
</dbReference>
<dbReference type="Gene3D" id="2.60.40.1180">
    <property type="entry name" value="Golgi alpha-mannosidase II"/>
    <property type="match status" value="1"/>
</dbReference>
<dbReference type="Proteomes" id="UP000612746">
    <property type="component" value="Unassembled WGS sequence"/>
</dbReference>
<accession>A0A8H7PEE2</accession>
<evidence type="ECO:0000259" key="2">
    <source>
        <dbReference type="Pfam" id="PF16862"/>
    </source>
</evidence>
<protein>
    <recommendedName>
        <fullName evidence="2">Beta-glucuronidase C-terminal domain-containing protein</fullName>
    </recommendedName>
</protein>
<gene>
    <name evidence="3" type="ORF">INT44_004751</name>
</gene>